<reference evidence="2 3" key="1">
    <citation type="submission" date="2018-06" db="EMBL/GenBank/DDBJ databases">
        <title>Chryseolinea flavus sp. nov., a member of the phylum Bacteroidetes isolated from soil.</title>
        <authorList>
            <person name="Li Y."/>
            <person name="Wang J."/>
        </authorList>
    </citation>
    <scope>NUCLEOTIDE SEQUENCE [LARGE SCALE GENOMIC DNA]</scope>
    <source>
        <strain evidence="2 3">SDU1-6</strain>
    </source>
</reference>
<sequence length="220" mass="25195">MSAQTTFREGNTWEKETHNEKGKLVERITYKVVRVDTVKKEIRITTTSFDAKGKQTRKIDMTNHDRHDTLFVDMKNYFMMRDDFSYKWRTEPSFIAYPKGLEVGQELRRATIVYVAVKAPKVATQAGPAVAKNNQVGTTATFTIESRVVEMKEEVTTPAGTFSAYKITSRTTLDNKLDYAPVEQKLIEWFVPGFGVVKSEVYKKDKNVSSWKLTKLSVSK</sequence>
<dbReference type="Pfam" id="PF21347">
    <property type="entry name" value="DUF3108_like"/>
    <property type="match status" value="1"/>
</dbReference>
<accession>A0A364Y8K4</accession>
<name>A0A364Y8K4_9BACT</name>
<evidence type="ECO:0000313" key="3">
    <source>
        <dbReference type="Proteomes" id="UP000251889"/>
    </source>
</evidence>
<proteinExistence type="predicted"/>
<evidence type="ECO:0000313" key="2">
    <source>
        <dbReference type="EMBL" id="RAW02689.1"/>
    </source>
</evidence>
<dbReference type="InterPro" id="IPR049279">
    <property type="entry name" value="DUF3108-like"/>
</dbReference>
<evidence type="ECO:0000259" key="1">
    <source>
        <dbReference type="Pfam" id="PF21347"/>
    </source>
</evidence>
<comment type="caution">
    <text evidence="2">The sequence shown here is derived from an EMBL/GenBank/DDBJ whole genome shotgun (WGS) entry which is preliminary data.</text>
</comment>
<feature type="domain" description="DUF3108" evidence="1">
    <location>
        <begin position="9"/>
        <end position="210"/>
    </location>
</feature>
<organism evidence="2 3">
    <name type="scientific">Pseudochryseolinea flava</name>
    <dbReference type="NCBI Taxonomy" id="2059302"/>
    <lineage>
        <taxon>Bacteria</taxon>
        <taxon>Pseudomonadati</taxon>
        <taxon>Bacteroidota</taxon>
        <taxon>Cytophagia</taxon>
        <taxon>Cytophagales</taxon>
        <taxon>Fulvivirgaceae</taxon>
        <taxon>Pseudochryseolinea</taxon>
    </lineage>
</organism>
<dbReference type="Gene3D" id="2.40.360.20">
    <property type="match status" value="1"/>
</dbReference>
<gene>
    <name evidence="2" type="ORF">DQQ10_00850</name>
</gene>
<dbReference type="Proteomes" id="UP000251889">
    <property type="component" value="Unassembled WGS sequence"/>
</dbReference>
<dbReference type="AlphaFoldDB" id="A0A364Y8K4"/>
<protein>
    <recommendedName>
        <fullName evidence="1">DUF3108 domain-containing protein</fullName>
    </recommendedName>
</protein>
<dbReference type="EMBL" id="QMFY01000001">
    <property type="protein sequence ID" value="RAW02689.1"/>
    <property type="molecule type" value="Genomic_DNA"/>
</dbReference>
<keyword evidence="3" id="KW-1185">Reference proteome</keyword>